<evidence type="ECO:0000313" key="3">
    <source>
        <dbReference type="Proteomes" id="UP001254759"/>
    </source>
</evidence>
<reference evidence="2 3" key="1">
    <citation type="submission" date="2023-07" db="EMBL/GenBank/DDBJ databases">
        <title>Sorghum-associated microbial communities from plants grown in Nebraska, USA.</title>
        <authorList>
            <person name="Schachtman D."/>
        </authorList>
    </citation>
    <scope>NUCLEOTIDE SEQUENCE [LARGE SCALE GENOMIC DNA]</scope>
    <source>
        <strain evidence="2 3">BE107</strain>
    </source>
</reference>
<evidence type="ECO:0000256" key="1">
    <source>
        <dbReference type="SAM" id="SignalP"/>
    </source>
</evidence>
<gene>
    <name evidence="2" type="ORF">J2W94_000222</name>
</gene>
<organism evidence="2 3">
    <name type="scientific">Pseudoxanthomonas sacheonensis</name>
    <dbReference type="NCBI Taxonomy" id="443615"/>
    <lineage>
        <taxon>Bacteria</taxon>
        <taxon>Pseudomonadati</taxon>
        <taxon>Pseudomonadota</taxon>
        <taxon>Gammaproteobacteria</taxon>
        <taxon>Lysobacterales</taxon>
        <taxon>Lysobacteraceae</taxon>
        <taxon>Pseudoxanthomonas</taxon>
    </lineage>
</organism>
<feature type="chain" id="PRO_5047100612" description="DUF3108 domain-containing protein" evidence="1">
    <location>
        <begin position="25"/>
        <end position="226"/>
    </location>
</feature>
<protein>
    <recommendedName>
        <fullName evidence="4">DUF3108 domain-containing protein</fullName>
    </recommendedName>
</protein>
<dbReference type="Proteomes" id="UP001254759">
    <property type="component" value="Unassembled WGS sequence"/>
</dbReference>
<keyword evidence="3" id="KW-1185">Reference proteome</keyword>
<evidence type="ECO:0008006" key="4">
    <source>
        <dbReference type="Google" id="ProtNLM"/>
    </source>
</evidence>
<proteinExistence type="predicted"/>
<dbReference type="RefSeq" id="WP_310089764.1">
    <property type="nucleotide sequence ID" value="NZ_JAVDTT010000001.1"/>
</dbReference>
<comment type="caution">
    <text evidence="2">The sequence shown here is derived from an EMBL/GenBank/DDBJ whole genome shotgun (WGS) entry which is preliminary data.</text>
</comment>
<name>A0ABU1RMF7_9GAMM</name>
<dbReference type="Pfam" id="PF11306">
    <property type="entry name" value="DUF3108"/>
    <property type="match status" value="1"/>
</dbReference>
<feature type="signal peptide" evidence="1">
    <location>
        <begin position="1"/>
        <end position="24"/>
    </location>
</feature>
<dbReference type="InterPro" id="IPR021457">
    <property type="entry name" value="DUF3108"/>
</dbReference>
<evidence type="ECO:0000313" key="2">
    <source>
        <dbReference type="EMBL" id="MDR6839958.1"/>
    </source>
</evidence>
<dbReference type="EMBL" id="JAVDTT010000001">
    <property type="protein sequence ID" value="MDR6839958.1"/>
    <property type="molecule type" value="Genomic_DNA"/>
</dbReference>
<keyword evidence="1" id="KW-0732">Signal</keyword>
<sequence>MKKFRIPASIAAGLLAVASLPAAAVEAFTAQYQASAMGMQGDGQMSITSQGGNRWQYSLTIKNQLVDLSQKTVFDEQNGWLRPLSSADLSRVLVKKKAVNANFDWSKNQATWNGDVKPERAGPVALKPGDMDALLVNLALVRDVAAGKPLTYRMVENGNAKTMSYQVAGKEKITVGGQSRDATKVVRTSGNKQTIVWVVPNMPVPARILQREDGQDSIDLQLKAWH</sequence>
<accession>A0ABU1RMF7</accession>